<dbReference type="EMBL" id="FZNR01000001">
    <property type="protein sequence ID" value="SNR27953.1"/>
    <property type="molecule type" value="Genomic_DNA"/>
</dbReference>
<sequence>MSDSSTMAPAASPTGLELERLRWEIAALTGRMRSVELERDSWRARCDRLTEQRDREREKSRRLSDSGSYRLGRALVSFAKEPLRTSPRLIRGLVRRLRPGRGGMPVVPGQATRAPSVQRRPAHLYVAIGLDHDALRDLLVTINQRLLVTPDHRPVVLTDDPAFSLLRKLGVVLEYLPDRATWERHRPGRAWDDLLAERLAQLCRDHDTELTVVVDRLRPPTLADLLKA</sequence>
<dbReference type="AlphaFoldDB" id="A0A238V2Z5"/>
<proteinExistence type="predicted"/>
<evidence type="ECO:0000256" key="1">
    <source>
        <dbReference type="SAM" id="Coils"/>
    </source>
</evidence>
<feature type="coiled-coil region" evidence="1">
    <location>
        <begin position="18"/>
        <end position="66"/>
    </location>
</feature>
<organism evidence="2 3">
    <name type="scientific">Actinoplanes regularis</name>
    <dbReference type="NCBI Taxonomy" id="52697"/>
    <lineage>
        <taxon>Bacteria</taxon>
        <taxon>Bacillati</taxon>
        <taxon>Actinomycetota</taxon>
        <taxon>Actinomycetes</taxon>
        <taxon>Micromonosporales</taxon>
        <taxon>Micromonosporaceae</taxon>
        <taxon>Actinoplanes</taxon>
    </lineage>
</organism>
<keyword evidence="3" id="KW-1185">Reference proteome</keyword>
<evidence type="ECO:0000313" key="2">
    <source>
        <dbReference type="EMBL" id="SNR27953.1"/>
    </source>
</evidence>
<reference evidence="2 3" key="1">
    <citation type="submission" date="2017-06" db="EMBL/GenBank/DDBJ databases">
        <authorList>
            <person name="Kim H.J."/>
            <person name="Triplett B.A."/>
        </authorList>
    </citation>
    <scope>NUCLEOTIDE SEQUENCE [LARGE SCALE GENOMIC DNA]</scope>
    <source>
        <strain evidence="2 3">DSM 43151</strain>
    </source>
</reference>
<dbReference type="RefSeq" id="WP_239138056.1">
    <property type="nucleotide sequence ID" value="NZ_BOMU01000006.1"/>
</dbReference>
<evidence type="ECO:0000313" key="3">
    <source>
        <dbReference type="Proteomes" id="UP000198415"/>
    </source>
</evidence>
<name>A0A238V2Z5_9ACTN</name>
<accession>A0A238V2Z5</accession>
<protein>
    <submittedName>
        <fullName evidence="2">Uncharacterized protein</fullName>
    </submittedName>
</protein>
<keyword evidence="1" id="KW-0175">Coiled coil</keyword>
<dbReference type="Proteomes" id="UP000198415">
    <property type="component" value="Unassembled WGS sequence"/>
</dbReference>
<gene>
    <name evidence="2" type="ORF">SAMN06264365_101483</name>
</gene>